<name>A0A7W4K3E6_9PROT</name>
<accession>A0A7W4K3E6</accession>
<proteinExistence type="predicted"/>
<dbReference type="Pfam" id="PF14016">
    <property type="entry name" value="DUF4232"/>
    <property type="match status" value="1"/>
</dbReference>
<dbReference type="InterPro" id="IPR025326">
    <property type="entry name" value="DUF4232"/>
</dbReference>
<sequence length="184" mass="19310">MMDARRVWLAVLSSCAGLFVAGVLSASVVQAASVRSSQCPVSQLSLGFDDEGGAFNGMSQSGTLLVLRNIGRAPCRVRALPRLHFEDTDGRAVDAVRRAPPGMHPGPVLSSVQVMPGAALTARLHWVSGDVYDGHHCISPATAVIDLPGGTLRQSFGRHMCAPAGSARFFDQAPLRPDTAPPAQ</sequence>
<dbReference type="AlphaFoldDB" id="A0A7W4K3E6"/>
<evidence type="ECO:0000313" key="3">
    <source>
        <dbReference type="Proteomes" id="UP000530320"/>
    </source>
</evidence>
<evidence type="ECO:0000313" key="2">
    <source>
        <dbReference type="EMBL" id="MBB2199457.1"/>
    </source>
</evidence>
<dbReference type="EMBL" id="JABEQP010000020">
    <property type="protein sequence ID" value="MBB2199457.1"/>
    <property type="molecule type" value="Genomic_DNA"/>
</dbReference>
<evidence type="ECO:0000259" key="1">
    <source>
        <dbReference type="Pfam" id="PF14016"/>
    </source>
</evidence>
<dbReference type="RefSeq" id="WP_183010391.1">
    <property type="nucleotide sequence ID" value="NZ_JABEQP010000020.1"/>
</dbReference>
<feature type="domain" description="DUF4232" evidence="1">
    <location>
        <begin position="39"/>
        <end position="153"/>
    </location>
</feature>
<comment type="caution">
    <text evidence="2">The sequence shown here is derived from an EMBL/GenBank/DDBJ whole genome shotgun (WGS) entry which is preliminary data.</text>
</comment>
<reference evidence="2 3" key="1">
    <citation type="submission" date="2020-04" db="EMBL/GenBank/DDBJ databases">
        <title>Description of novel Gluconacetobacter.</title>
        <authorList>
            <person name="Sombolestani A."/>
        </authorList>
    </citation>
    <scope>NUCLEOTIDE SEQUENCE [LARGE SCALE GENOMIC DNA]</scope>
    <source>
        <strain evidence="2 3">LMG 22058</strain>
    </source>
</reference>
<protein>
    <submittedName>
        <fullName evidence="2">DUF4232 domain-containing protein</fullName>
    </submittedName>
</protein>
<gene>
    <name evidence="2" type="ORF">HLH44_18790</name>
</gene>
<organism evidence="2 3">
    <name type="scientific">Gluconacetobacter dulcium</name>
    <dbReference type="NCBI Taxonomy" id="2729096"/>
    <lineage>
        <taxon>Bacteria</taxon>
        <taxon>Pseudomonadati</taxon>
        <taxon>Pseudomonadota</taxon>
        <taxon>Alphaproteobacteria</taxon>
        <taxon>Acetobacterales</taxon>
        <taxon>Acetobacteraceae</taxon>
        <taxon>Gluconacetobacter</taxon>
    </lineage>
</organism>
<dbReference type="Proteomes" id="UP000530320">
    <property type="component" value="Unassembled WGS sequence"/>
</dbReference>